<dbReference type="Gene3D" id="3.60.20.10">
    <property type="entry name" value="Glutamine Phosphoribosylpyrophosphate, subunit 1, domain 1"/>
    <property type="match status" value="1"/>
</dbReference>
<dbReference type="PANTHER" id="PTHR43284">
    <property type="entry name" value="ASPARAGINE SYNTHETASE (GLUTAMINE-HYDROLYZING)"/>
    <property type="match status" value="1"/>
</dbReference>
<comment type="caution">
    <text evidence="12">The sequence shown here is derived from an EMBL/GenBank/DDBJ whole genome shotgun (WGS) entry which is preliminary data.</text>
</comment>
<dbReference type="InterPro" id="IPR001962">
    <property type="entry name" value="Asn_synthase"/>
</dbReference>
<dbReference type="InterPro" id="IPR029055">
    <property type="entry name" value="Ntn_hydrolases_N"/>
</dbReference>
<evidence type="ECO:0000313" key="13">
    <source>
        <dbReference type="Proteomes" id="UP000824035"/>
    </source>
</evidence>
<feature type="binding site" evidence="10">
    <location>
        <position position="291"/>
    </location>
    <ligand>
        <name>ATP</name>
        <dbReference type="ChEBI" id="CHEBI:30616"/>
    </ligand>
</feature>
<dbReference type="GO" id="GO:0004066">
    <property type="term" value="F:asparagine synthase (glutamine-hydrolyzing) activity"/>
    <property type="evidence" value="ECO:0007669"/>
    <property type="project" value="UniProtKB-EC"/>
</dbReference>
<dbReference type="InterPro" id="IPR033738">
    <property type="entry name" value="AsnB_N"/>
</dbReference>
<dbReference type="AlphaFoldDB" id="A0A9D2E4Z0"/>
<feature type="binding site" evidence="10">
    <location>
        <position position="99"/>
    </location>
    <ligand>
        <name>L-glutamine</name>
        <dbReference type="ChEBI" id="CHEBI:58359"/>
    </ligand>
</feature>
<comment type="pathway">
    <text evidence="1">Amino-acid biosynthesis; L-asparagine biosynthesis; L-asparagine from L-aspartate (L-Gln route): step 1/1.</text>
</comment>
<accession>A0A9D2E4Z0</accession>
<comment type="catalytic activity">
    <reaction evidence="8">
        <text>L-aspartate + L-glutamine + ATP + H2O = L-asparagine + L-glutamate + AMP + diphosphate + H(+)</text>
        <dbReference type="Rhea" id="RHEA:12228"/>
        <dbReference type="ChEBI" id="CHEBI:15377"/>
        <dbReference type="ChEBI" id="CHEBI:15378"/>
        <dbReference type="ChEBI" id="CHEBI:29985"/>
        <dbReference type="ChEBI" id="CHEBI:29991"/>
        <dbReference type="ChEBI" id="CHEBI:30616"/>
        <dbReference type="ChEBI" id="CHEBI:33019"/>
        <dbReference type="ChEBI" id="CHEBI:58048"/>
        <dbReference type="ChEBI" id="CHEBI:58359"/>
        <dbReference type="ChEBI" id="CHEBI:456215"/>
        <dbReference type="EC" id="6.3.5.4"/>
    </reaction>
</comment>
<protein>
    <recommendedName>
        <fullName evidence="3">asparagine synthase (glutamine-hydrolyzing)</fullName>
        <ecNumber evidence="3">6.3.5.4</ecNumber>
    </recommendedName>
</protein>
<reference evidence="12" key="1">
    <citation type="journal article" date="2021" name="PeerJ">
        <title>Extensive microbial diversity within the chicken gut microbiome revealed by metagenomics and culture.</title>
        <authorList>
            <person name="Gilroy R."/>
            <person name="Ravi A."/>
            <person name="Getino M."/>
            <person name="Pursley I."/>
            <person name="Horton D.L."/>
            <person name="Alikhan N.F."/>
            <person name="Baker D."/>
            <person name="Gharbi K."/>
            <person name="Hall N."/>
            <person name="Watson M."/>
            <person name="Adriaenssens E.M."/>
            <person name="Foster-Nyarko E."/>
            <person name="Jarju S."/>
            <person name="Secka A."/>
            <person name="Antonio M."/>
            <person name="Oren A."/>
            <person name="Chaudhuri R.R."/>
            <person name="La Ragione R."/>
            <person name="Hildebrand F."/>
            <person name="Pallen M.J."/>
        </authorList>
    </citation>
    <scope>NUCLEOTIDE SEQUENCE</scope>
    <source>
        <strain evidence="12">ChiGjej4B4-18154</strain>
    </source>
</reference>
<dbReference type="InterPro" id="IPR051786">
    <property type="entry name" value="ASN_synthetase/amidase"/>
</dbReference>
<sequence length="634" mass="72666">MCSIAGLISLKGGRISGLEKKLNVMNDLQAHRGPDGQGVWMRQDESVGLAHRRLSIIDIAGGQQPMTDGHGNWVCFNGEIYNYIELREQLGGEYRTSSDTEVILRAWEKWGEACVEHFSGMFAFALWDERQRRLFCARDHFGIKPFYYAIVDDTFCFASEMKALLPLLPTVETDPEGFQDYLVFQFCMEGKTLFKGVRELMPAHSMTITQDGTVDRRRYWQVYYRPDLYHTEQYFHDELEAQFQRSLRYHVRSDVPVGGYVSGGVDSSITSAIARDLVGSEFQGFTGKFSIGPEYDESQYAREVARAKNFELFERDITAQDFIDNIARVIYHLDTPIAGPGSFSQYMVSQLASQHRKVVLGGQGGDEIFGGYTRYLVAYFEECIKGAIDGTAQTGAYVVTYESIIPNLSSLRNYKPMLKSFWSKGLFDEPSKRYFQLINRAPAMEDCVRRENLPAYDPYVAYEKLFVAENVDKRSYLDRMTHFDFKTLLPALLHVEDRMSMAHGIESRVPFLDRELVEFVATIPASIKFKDGNMKYILRSAMSKYVPQSIMDRKDKMGFPTPFAVWSKGEAKEFILDTLSTTRARQRDFVDNEKVLTKIAGEGAFARNLWGFFCLELWQQQFQDKAAEYKKLLA</sequence>
<keyword evidence="6 9" id="KW-0061">Asparagine biosynthesis</keyword>
<gene>
    <name evidence="12" type="primary">asnB</name>
    <name evidence="12" type="ORF">H9813_06530</name>
</gene>
<evidence type="ECO:0000256" key="6">
    <source>
        <dbReference type="ARBA" id="ARBA00022888"/>
    </source>
</evidence>
<evidence type="ECO:0000256" key="7">
    <source>
        <dbReference type="ARBA" id="ARBA00022962"/>
    </source>
</evidence>
<evidence type="ECO:0000256" key="9">
    <source>
        <dbReference type="PIRSR" id="PIRSR001589-1"/>
    </source>
</evidence>
<dbReference type="InterPro" id="IPR017932">
    <property type="entry name" value="GATase_2_dom"/>
</dbReference>
<dbReference type="Gene3D" id="3.40.50.620">
    <property type="entry name" value="HUPs"/>
    <property type="match status" value="1"/>
</dbReference>
<dbReference type="Pfam" id="PF13537">
    <property type="entry name" value="GATase_7"/>
    <property type="match status" value="1"/>
</dbReference>
<dbReference type="EC" id="6.3.5.4" evidence="3"/>
<evidence type="ECO:0000256" key="2">
    <source>
        <dbReference type="ARBA" id="ARBA00005752"/>
    </source>
</evidence>
<dbReference type="SUPFAM" id="SSF56235">
    <property type="entry name" value="N-terminal nucleophile aminohydrolases (Ntn hydrolases)"/>
    <property type="match status" value="1"/>
</dbReference>
<dbReference type="PIRSF" id="PIRSF001589">
    <property type="entry name" value="Asn_synthetase_glu-h"/>
    <property type="match status" value="1"/>
</dbReference>
<evidence type="ECO:0000256" key="5">
    <source>
        <dbReference type="ARBA" id="ARBA00022840"/>
    </source>
</evidence>
<keyword evidence="5 10" id="KW-0067">ATP-binding</keyword>
<dbReference type="InterPro" id="IPR014729">
    <property type="entry name" value="Rossmann-like_a/b/a_fold"/>
</dbReference>
<dbReference type="PROSITE" id="PS51278">
    <property type="entry name" value="GATASE_TYPE_2"/>
    <property type="match status" value="1"/>
</dbReference>
<dbReference type="Proteomes" id="UP000824035">
    <property type="component" value="Unassembled WGS sequence"/>
</dbReference>
<dbReference type="SUPFAM" id="SSF52402">
    <property type="entry name" value="Adenine nucleotide alpha hydrolases-like"/>
    <property type="match status" value="1"/>
</dbReference>
<feature type="domain" description="Glutamine amidotransferase type-2" evidence="11">
    <location>
        <begin position="2"/>
        <end position="211"/>
    </location>
</feature>
<evidence type="ECO:0000313" key="12">
    <source>
        <dbReference type="EMBL" id="HIZ30866.1"/>
    </source>
</evidence>
<feature type="active site" description="For GATase activity" evidence="9">
    <location>
        <position position="2"/>
    </location>
</feature>
<dbReference type="PANTHER" id="PTHR43284:SF1">
    <property type="entry name" value="ASPARAGINE SYNTHETASE"/>
    <property type="match status" value="1"/>
</dbReference>
<dbReference type="InterPro" id="IPR006426">
    <property type="entry name" value="Asn_synth_AEB"/>
</dbReference>
<dbReference type="CDD" id="cd00712">
    <property type="entry name" value="AsnB"/>
    <property type="match status" value="1"/>
</dbReference>
<reference evidence="12" key="2">
    <citation type="submission" date="2021-04" db="EMBL/GenBank/DDBJ databases">
        <authorList>
            <person name="Gilroy R."/>
        </authorList>
    </citation>
    <scope>NUCLEOTIDE SEQUENCE</scope>
    <source>
        <strain evidence="12">ChiGjej4B4-18154</strain>
    </source>
</reference>
<evidence type="ECO:0000259" key="11">
    <source>
        <dbReference type="PROSITE" id="PS51278"/>
    </source>
</evidence>
<evidence type="ECO:0000256" key="8">
    <source>
        <dbReference type="ARBA" id="ARBA00048741"/>
    </source>
</evidence>
<proteinExistence type="inferred from homology"/>
<evidence type="ECO:0000256" key="4">
    <source>
        <dbReference type="ARBA" id="ARBA00022741"/>
    </source>
</evidence>
<keyword evidence="12" id="KW-0436">Ligase</keyword>
<evidence type="ECO:0000256" key="1">
    <source>
        <dbReference type="ARBA" id="ARBA00005187"/>
    </source>
</evidence>
<dbReference type="NCBIfam" id="TIGR01536">
    <property type="entry name" value="asn_synth_AEB"/>
    <property type="match status" value="1"/>
</dbReference>
<dbReference type="GO" id="GO:0006529">
    <property type="term" value="P:asparagine biosynthetic process"/>
    <property type="evidence" value="ECO:0007669"/>
    <property type="project" value="UniProtKB-KW"/>
</dbReference>
<keyword evidence="4 10" id="KW-0547">Nucleotide-binding</keyword>
<evidence type="ECO:0000256" key="10">
    <source>
        <dbReference type="PIRSR" id="PIRSR001589-2"/>
    </source>
</evidence>
<dbReference type="CDD" id="cd01991">
    <property type="entry name" value="Asn_synthase_B_C"/>
    <property type="match status" value="1"/>
</dbReference>
<keyword evidence="7 9" id="KW-0315">Glutamine amidotransferase</keyword>
<organism evidence="12 13">
    <name type="scientific">Candidatus Allofournierella merdipullorum</name>
    <dbReference type="NCBI Taxonomy" id="2838595"/>
    <lineage>
        <taxon>Bacteria</taxon>
        <taxon>Bacillati</taxon>
        <taxon>Bacillota</taxon>
        <taxon>Clostridia</taxon>
        <taxon>Eubacteriales</taxon>
        <taxon>Oscillospiraceae</taxon>
        <taxon>Allofournierella</taxon>
    </lineage>
</organism>
<dbReference type="RefSeq" id="WP_394968266.1">
    <property type="nucleotide sequence ID" value="NZ_CALXHM010000017.1"/>
</dbReference>
<name>A0A9D2E4Z0_9FIRM</name>
<keyword evidence="9" id="KW-0028">Amino-acid biosynthesis</keyword>
<comment type="similarity">
    <text evidence="2">Belongs to the asparagine synthetase family.</text>
</comment>
<feature type="non-terminal residue" evidence="12">
    <location>
        <position position="634"/>
    </location>
</feature>
<evidence type="ECO:0000256" key="3">
    <source>
        <dbReference type="ARBA" id="ARBA00012737"/>
    </source>
</evidence>
<dbReference type="EMBL" id="DXBV01000063">
    <property type="protein sequence ID" value="HIZ30866.1"/>
    <property type="molecule type" value="Genomic_DNA"/>
</dbReference>
<dbReference type="GO" id="GO:0005524">
    <property type="term" value="F:ATP binding"/>
    <property type="evidence" value="ECO:0007669"/>
    <property type="project" value="UniProtKB-KW"/>
</dbReference>
<dbReference type="GO" id="GO:0005829">
    <property type="term" value="C:cytosol"/>
    <property type="evidence" value="ECO:0007669"/>
    <property type="project" value="TreeGrafter"/>
</dbReference>
<dbReference type="Pfam" id="PF00733">
    <property type="entry name" value="Asn_synthase"/>
    <property type="match status" value="1"/>
</dbReference>